<dbReference type="PROSITE" id="PS50011">
    <property type="entry name" value="PROTEIN_KINASE_DOM"/>
    <property type="match status" value="1"/>
</dbReference>
<evidence type="ECO:0000313" key="6">
    <source>
        <dbReference type="Proteomes" id="UP001432216"/>
    </source>
</evidence>
<dbReference type="RefSeq" id="XP_064718627.1">
    <property type="nucleotide sequence ID" value="XM_064862555.1"/>
</dbReference>
<keyword evidence="6" id="KW-1185">Reference proteome</keyword>
<proteinExistence type="predicted"/>
<dbReference type="PANTHER" id="PTHR24346">
    <property type="entry name" value="MAP/MICROTUBULE AFFINITY-REGULATING KINASE"/>
    <property type="match status" value="1"/>
</dbReference>
<evidence type="ECO:0000259" key="4">
    <source>
        <dbReference type="PROSITE" id="PS50011"/>
    </source>
</evidence>
<dbReference type="EMBL" id="CP143806">
    <property type="protein sequence ID" value="WVO19387.1"/>
    <property type="molecule type" value="Genomic_DNA"/>
</dbReference>
<dbReference type="PANTHER" id="PTHR24346:SF30">
    <property type="entry name" value="MATERNAL EMBRYONIC LEUCINE ZIPPER KINASE"/>
    <property type="match status" value="1"/>
</dbReference>
<name>A0ABZ2ALV0_9TREE</name>
<dbReference type="InterPro" id="IPR000719">
    <property type="entry name" value="Prot_kinase_dom"/>
</dbReference>
<feature type="region of interest" description="Disordered" evidence="3">
    <location>
        <begin position="36"/>
        <end position="57"/>
    </location>
</feature>
<reference evidence="5 6" key="1">
    <citation type="submission" date="2024-01" db="EMBL/GenBank/DDBJ databases">
        <title>Comparative genomics of Cryptococcus and Kwoniella reveals pathogenesis evolution and contrasting modes of karyotype evolution via chromosome fusion or intercentromeric recombination.</title>
        <authorList>
            <person name="Coelho M.A."/>
            <person name="David-Palma M."/>
            <person name="Shea T."/>
            <person name="Bowers K."/>
            <person name="McGinley-Smith S."/>
            <person name="Mohammad A.W."/>
            <person name="Gnirke A."/>
            <person name="Yurkov A.M."/>
            <person name="Nowrousian M."/>
            <person name="Sun S."/>
            <person name="Cuomo C.A."/>
            <person name="Heitman J."/>
        </authorList>
    </citation>
    <scope>NUCLEOTIDE SEQUENCE [LARGE SCALE GENOMIC DNA]</scope>
    <source>
        <strain evidence="5 6">7685027</strain>
    </source>
</reference>
<protein>
    <recommendedName>
        <fullName evidence="4">Protein kinase domain-containing protein</fullName>
    </recommendedName>
</protein>
<evidence type="ECO:0000256" key="1">
    <source>
        <dbReference type="ARBA" id="ARBA00022741"/>
    </source>
</evidence>
<dbReference type="InterPro" id="IPR011009">
    <property type="entry name" value="Kinase-like_dom_sf"/>
</dbReference>
<organism evidence="5 6">
    <name type="scientific">Cryptococcus decagattii</name>
    <dbReference type="NCBI Taxonomy" id="1859122"/>
    <lineage>
        <taxon>Eukaryota</taxon>
        <taxon>Fungi</taxon>
        <taxon>Dikarya</taxon>
        <taxon>Basidiomycota</taxon>
        <taxon>Agaricomycotina</taxon>
        <taxon>Tremellomycetes</taxon>
        <taxon>Tremellales</taxon>
        <taxon>Cryptococcaceae</taxon>
        <taxon>Cryptococcus</taxon>
        <taxon>Cryptococcus gattii species complex</taxon>
    </lineage>
</organism>
<dbReference type="Pfam" id="PF00069">
    <property type="entry name" value="Pkinase"/>
    <property type="match status" value="1"/>
</dbReference>
<evidence type="ECO:0000256" key="3">
    <source>
        <dbReference type="SAM" id="MobiDB-lite"/>
    </source>
</evidence>
<dbReference type="SMART" id="SM00220">
    <property type="entry name" value="S_TKc"/>
    <property type="match status" value="1"/>
</dbReference>
<evidence type="ECO:0000313" key="5">
    <source>
        <dbReference type="EMBL" id="WVO19387.1"/>
    </source>
</evidence>
<evidence type="ECO:0000256" key="2">
    <source>
        <dbReference type="ARBA" id="ARBA00022840"/>
    </source>
</evidence>
<dbReference type="GeneID" id="89987442"/>
<keyword evidence="2" id="KW-0067">ATP-binding</keyword>
<keyword evidence="1" id="KW-0547">Nucleotide-binding</keyword>
<dbReference type="Gene3D" id="1.10.510.10">
    <property type="entry name" value="Transferase(Phosphotransferase) domain 1"/>
    <property type="match status" value="1"/>
</dbReference>
<feature type="domain" description="Protein kinase" evidence="4">
    <location>
        <begin position="115"/>
        <end position="387"/>
    </location>
</feature>
<dbReference type="Proteomes" id="UP001432216">
    <property type="component" value="Chromosome 1"/>
</dbReference>
<accession>A0ABZ2ALV0</accession>
<dbReference type="SUPFAM" id="SSF56112">
    <property type="entry name" value="Protein kinase-like (PK-like)"/>
    <property type="match status" value="1"/>
</dbReference>
<dbReference type="InterPro" id="IPR008271">
    <property type="entry name" value="Ser/Thr_kinase_AS"/>
</dbReference>
<gene>
    <name evidence="5" type="ORF">IAS62_000666</name>
</gene>
<feature type="compositionally biased region" description="Acidic residues" evidence="3">
    <location>
        <begin position="36"/>
        <end position="45"/>
    </location>
</feature>
<feature type="compositionally biased region" description="Polar residues" evidence="3">
    <location>
        <begin position="46"/>
        <end position="57"/>
    </location>
</feature>
<sequence>MRCGLSSEFKQQYGIMDNTSSTDVFEVYLSAQGTSDCDEYEDSQNDEAPSQPSSDLQTVDREIVLADYSEFPYSAPSNQWPELTGCCPEHDDPPCYADGGGFSLPASGPYDCPNYKVYGVISVGAHGIIHRATDSKRNKTVAIKVTKEYHGSDTGDAHMRWELWKRSFAAREMAMLDVCDHPHIVKPRDIVESPDGKLGLVIDYFPGGDLQKFIKTYGPLSQFVSRYTFTQLLSAVTHLQTRHMVHHDIKPENILIDLDGNVFLSDFGVAHIFDQPYLPALPVCGTVVYAEPELAVRKTRYSPFKWDIWSLGIILFFLLTGKTPYIGYEGFPGLHAHIVDVCTFVTSVPVDYPGSIPWEVRNLMDRMLDLDSEMRAGCNQLWEHSWTKGTLTGLRLGYRGMEPGGGIFGTLGPCCKEAEREKKIEMARKMFLVKFRDNE</sequence>
<dbReference type="PROSITE" id="PS00108">
    <property type="entry name" value="PROTEIN_KINASE_ST"/>
    <property type="match status" value="1"/>
</dbReference>